<dbReference type="GO" id="GO:0043025">
    <property type="term" value="C:neuronal cell body"/>
    <property type="evidence" value="ECO:0007669"/>
    <property type="project" value="UniProtKB-ARBA"/>
</dbReference>
<feature type="domain" description="PHD-type" evidence="31">
    <location>
        <begin position="1069"/>
        <end position="1118"/>
    </location>
</feature>
<evidence type="ECO:0000256" key="8">
    <source>
        <dbReference type="ARBA" id="ARBA00022729"/>
    </source>
</evidence>
<dbReference type="PROSITE" id="PS50923">
    <property type="entry name" value="SUSHI"/>
    <property type="match status" value="5"/>
</dbReference>
<reference evidence="33" key="1">
    <citation type="journal article" date="2021" name="Cell">
        <title>Tracing the genetic footprints of vertebrate landing in non-teleost ray-finned fishes.</title>
        <authorList>
            <person name="Bi X."/>
            <person name="Wang K."/>
            <person name="Yang L."/>
            <person name="Pan H."/>
            <person name="Jiang H."/>
            <person name="Wei Q."/>
            <person name="Fang M."/>
            <person name="Yu H."/>
            <person name="Zhu C."/>
            <person name="Cai Y."/>
            <person name="He Y."/>
            <person name="Gan X."/>
            <person name="Zeng H."/>
            <person name="Yu D."/>
            <person name="Zhu Y."/>
            <person name="Jiang H."/>
            <person name="Qiu Q."/>
            <person name="Yang H."/>
            <person name="Zhang Y.E."/>
            <person name="Wang W."/>
            <person name="Zhu M."/>
            <person name="He S."/>
            <person name="Zhang G."/>
        </authorList>
    </citation>
    <scope>NUCLEOTIDE SEQUENCE</scope>
    <source>
        <strain evidence="33">Allg_001</strain>
    </source>
</reference>
<evidence type="ECO:0000256" key="17">
    <source>
        <dbReference type="ARBA" id="ARBA00023163"/>
    </source>
</evidence>
<feature type="compositionally biased region" description="Low complexity" evidence="28">
    <location>
        <begin position="1"/>
        <end position="14"/>
    </location>
</feature>
<feature type="domain" description="CUB" evidence="29">
    <location>
        <begin position="517"/>
        <end position="628"/>
    </location>
</feature>
<evidence type="ECO:0000313" key="34">
    <source>
        <dbReference type="Proteomes" id="UP000736164"/>
    </source>
</evidence>
<evidence type="ECO:0000256" key="11">
    <source>
        <dbReference type="ARBA" id="ARBA00022833"/>
    </source>
</evidence>
<keyword evidence="14" id="KW-0805">Transcription regulation</keyword>
<feature type="compositionally biased region" description="Polar residues" evidence="28">
    <location>
        <begin position="1554"/>
        <end position="1563"/>
    </location>
</feature>
<feature type="region of interest" description="Disordered" evidence="28">
    <location>
        <begin position="1187"/>
        <end position="1212"/>
    </location>
</feature>
<keyword evidence="18" id="KW-0325">Glycoprotein</keyword>
<accession>A0A8J7NWT0</accession>
<keyword evidence="5 27" id="KW-0768">Sushi</keyword>
<evidence type="ECO:0000256" key="20">
    <source>
        <dbReference type="ARBA" id="ARBA00046288"/>
    </source>
</evidence>
<evidence type="ECO:0000256" key="19">
    <source>
        <dbReference type="ARBA" id="ARBA00023242"/>
    </source>
</evidence>
<feature type="domain" description="CUB" evidence="29">
    <location>
        <begin position="106"/>
        <end position="214"/>
    </location>
</feature>
<dbReference type="CDD" id="cd00033">
    <property type="entry name" value="CCP"/>
    <property type="match status" value="5"/>
</dbReference>
<dbReference type="EMBL" id="JAAWVO010048770">
    <property type="protein sequence ID" value="MBN3319915.1"/>
    <property type="molecule type" value="Genomic_DNA"/>
</dbReference>
<evidence type="ECO:0000256" key="4">
    <source>
        <dbReference type="ARBA" id="ARBA00022553"/>
    </source>
</evidence>
<comment type="subunit">
    <text evidence="22">Component of SIN3 complexes. Interacts with SIN3A in a complex composed of HDAC1, SAP30 and SIN3A. Component of the SIN3B complex, which includes SIN3B, HDAC2 or HDAC1, PHF12 and MORF4L1; interacts directly with all subunits. Interacts with TLE5.</text>
</comment>
<dbReference type="GO" id="GO:0008344">
    <property type="term" value="P:adult locomotory behavior"/>
    <property type="evidence" value="ECO:0007669"/>
    <property type="project" value="UniProtKB-ARBA"/>
</dbReference>
<dbReference type="PROSITE" id="PS50016">
    <property type="entry name" value="ZF_PHD_2"/>
    <property type="match status" value="2"/>
</dbReference>
<dbReference type="InterPro" id="IPR013083">
    <property type="entry name" value="Znf_RING/FYVE/PHD"/>
</dbReference>
<keyword evidence="15" id="KW-0472">Membrane</keyword>
<evidence type="ECO:0000259" key="31">
    <source>
        <dbReference type="PROSITE" id="PS50016"/>
    </source>
</evidence>
<feature type="region of interest" description="Disordered" evidence="28">
    <location>
        <begin position="1041"/>
        <end position="1071"/>
    </location>
</feature>
<keyword evidence="13" id="KW-1133">Transmembrane helix</keyword>
<evidence type="ECO:0000256" key="3">
    <source>
        <dbReference type="ARBA" id="ARBA00022499"/>
    </source>
</evidence>
<evidence type="ECO:0000256" key="23">
    <source>
        <dbReference type="ARBA" id="ARBA00068755"/>
    </source>
</evidence>
<dbReference type="GO" id="GO:0090036">
    <property type="term" value="P:regulation of protein kinase C signaling"/>
    <property type="evidence" value="ECO:0007669"/>
    <property type="project" value="TreeGrafter"/>
</dbReference>
<dbReference type="InterPro" id="IPR001965">
    <property type="entry name" value="Znf_PHD"/>
</dbReference>
<feature type="region of interest" description="Disordered" evidence="28">
    <location>
        <begin position="1"/>
        <end position="32"/>
    </location>
</feature>
<dbReference type="PANTHER" id="PTHR45656:SF1">
    <property type="entry name" value="SEIZURE PROTEIN 6 HOMOLOG"/>
    <property type="match status" value="1"/>
</dbReference>
<dbReference type="SMART" id="SM00042">
    <property type="entry name" value="CUB"/>
    <property type="match status" value="3"/>
</dbReference>
<dbReference type="GO" id="GO:0043198">
    <property type="term" value="C:dendritic shaft"/>
    <property type="evidence" value="ECO:0007669"/>
    <property type="project" value="TreeGrafter"/>
</dbReference>
<dbReference type="PROSITE" id="PS50006">
    <property type="entry name" value="FHA_DOMAIN"/>
    <property type="match status" value="1"/>
</dbReference>
<dbReference type="CDD" id="cd15534">
    <property type="entry name" value="PHD2_PHF12_Rco1"/>
    <property type="match status" value="1"/>
</dbReference>
<keyword evidence="6" id="KW-0812">Transmembrane</keyword>
<protein>
    <recommendedName>
        <fullName evidence="23">PHD finger protein 12</fullName>
    </recommendedName>
    <alternativeName>
        <fullName evidence="24">PHD factor 1</fullName>
    </alternativeName>
</protein>
<dbReference type="InterPro" id="IPR051277">
    <property type="entry name" value="SEZ6_CSMD_C4BPB_Regulators"/>
</dbReference>
<feature type="domain" description="PHD-type" evidence="31">
    <location>
        <begin position="1222"/>
        <end position="1272"/>
    </location>
</feature>
<dbReference type="GO" id="GO:0008270">
    <property type="term" value="F:zinc ion binding"/>
    <property type="evidence" value="ECO:0007669"/>
    <property type="project" value="UniProtKB-KW"/>
</dbReference>
<keyword evidence="2" id="KW-0678">Repressor</keyword>
<evidence type="ECO:0000256" key="15">
    <source>
        <dbReference type="ARBA" id="ARBA00023136"/>
    </source>
</evidence>
<dbReference type="InterPro" id="IPR019787">
    <property type="entry name" value="Znf_PHD-finger"/>
</dbReference>
<sequence>MATTSPMTTMATTAQDPALATPTGEGPASTGGVTAATSLAISALTESVRSEAAHTQQSITEQNMGTASEITAMTSSSSSGETDEETTTTTIITTTIITTMQTPVPCNSNFTAPEGYIESPRPSSVWYYSSVDCTYSVTSFLGYGVEIQVLNVSLSEGETVTLEDLGGREPSVLANESILTKGLVVRSWSNQIAIRFQSEQQPRPGSFLLRYQEHYVKDLLQEQVLVEGDLSTSQIFLHVHCPYMLSCAFPQRPAYGDVSVTSLHAGGEAFFYCYTGYQLQGPATLTCRNATTPYWSGKEPQCLGKYQEPAEALTLRKETALIKRGLAACGGVVRNATVGRIVSPGFPGNYSNNLTCHWVLEAPEGQRLHVHFEKVALAEDDDRLLIKNGNNIDSAPVYDSYEVEYLPIEGLVSSSRHFFVELTTDGAGTSAGLMPLVCFSAFAPGHCYEPFVKYGNFTSSDVTYPVGTVVEFACDPGYTLEQGSIIIECVDPNNPQWNETEPACRGVCLCLGVTAVCSGEITDSAGVVLSPNWPEAYDKGQDCIWGIHVEEDKRIMLDIQMLHVGKNDVLTFYDGDDLTAKILGQYSGTHGRFKLYTSMADVTIQFQSDPATNIFGYHNGFVIHFFEVPRNDTCPELPEIPNGWKTTSHPELIHGTVVTYQCYPGYDVVGTEILMCQWDLTWSGDLPSCEKVVTCADPGTVEHSRRVMSGPRFTVGSTVQYVCNKGYVLSGNSLLTCYSRDSGSPKWSERLPKCVGKFCSHPQRCGYPMYCTAKEHEQLNWKERNVTVRTGEIEKENKDRYTPKIQKKSNPGILIIIIPYTYSAESYEPCRNPGVSPFSVQSTEKRFYQAGETLRYSCLNGYDLLGEPSLRCLPGRPSQWSSPPPSCRGKTGQPPPSEYLNERRLDVAKASADYPMEGTNIAIAVLIPVAIIALLIMGMYLYFSKVQGKSLRLPLSTSHPYDHITVESAFDNPIYETGVHCPFAGEVGRPQLCVNGEQPPRQDSVSFVWVLMSRLGSCTCEFKEQEGRRADLLLQQIQTLLAPPKSEDGEKRSRKPDKEARRSGRATNHDTCDSCREGGDLLCCDHCPAAFHLQCCNPPLSEEMLPPGDWMCHRCTVRRKNCTDTPTPSEQNDVDEDLLDVEDEAPGSEPDCATPHLKRPFELLIAAAMERNPTQFQLPNDLTCTTALPGTSKRRRKEETSGKNVKKPQHELDHNGLVPLPVKVCFTCGRSCRVAPLIQCDYCPLLFHMDCLDPPLTAMPTGKWMCPNHIEHLVLNQKNMTLSNRCQLFDQFQDRISQHAVKVDFLRRVHRKYPPNRVPDAIKSQYHCPPPLLAPAGIRNGELICSGGPGAPRQHLSLSQHLASEAEQQEWLRSVIALQCSIFRHLSAKQMPSSYWDSEKTEKADVKPCVRGDGNSSSALGSSFCAPDRTVPTASCPKPCSTAVGPQGAPVLNSVGPAEERGGCGACLERPCRSCGTPNGPLEPLVRVNGPHPCSDGPEACRQGELQHRLSSAGGPGWSRPQTPSASGPGLQNHVGGPVIKTEGSAGRSPCTHKGTTVASVSCANPDPPVPLQPHGAAPGSGGGQAAAMMSRSVASPTAGTRALTPPRTALDSGTARRLSSSTPPSDGKASPRAVSPGSGTPFPSFAASAMGDISSSMKEVIEGDGEIELNKLDEQFIKLLAWQRIQQLFPPSAPPSQTSCASPPSSARAATPQALHAEAQRKEVQARAVFYPLVGKGVAVNMCYRTLYIGTGADMDVCLTNYGHCNYVSGKHACIFYDENTKHYELLNYSEHGTTVDNVLYSCDFSEKTTPSPSSSVVSKVQSIIRRCKKRKQAEEECAAAAAVAAAAAQEVGVMSCQAQGGRRHPCNCKASSSSLIGGGGAGWEGTALLHHGSYIKLGCLQFVFSIAEFASKQPKEEELAPSAQEGAELSDKQTLNPLQVPVLRSNSVP</sequence>
<dbReference type="CDD" id="cd15533">
    <property type="entry name" value="PHD1_PHF12"/>
    <property type="match status" value="1"/>
</dbReference>
<dbReference type="InterPro" id="IPR019786">
    <property type="entry name" value="Zinc_finger_PHD-type_CS"/>
</dbReference>
<dbReference type="SUPFAM" id="SSF57535">
    <property type="entry name" value="Complement control module/SCR domain"/>
    <property type="match status" value="5"/>
</dbReference>
<dbReference type="FunFam" id="2.10.70.10:FF:000012">
    <property type="entry name" value="Seizure related 6 homolog like"/>
    <property type="match status" value="1"/>
</dbReference>
<evidence type="ECO:0000256" key="27">
    <source>
        <dbReference type="PROSITE-ProRule" id="PRU00302"/>
    </source>
</evidence>
<evidence type="ECO:0000259" key="32">
    <source>
        <dbReference type="PROSITE" id="PS50923"/>
    </source>
</evidence>
<dbReference type="SUPFAM" id="SSF57903">
    <property type="entry name" value="FYVE/PHD zinc finger"/>
    <property type="match status" value="2"/>
</dbReference>
<evidence type="ECO:0000256" key="18">
    <source>
        <dbReference type="ARBA" id="ARBA00023180"/>
    </source>
</evidence>
<keyword evidence="10 26" id="KW-0863">Zinc-finger</keyword>
<dbReference type="Gene3D" id="6.10.20.60">
    <property type="entry name" value="PHD finger protein 12"/>
    <property type="match status" value="1"/>
</dbReference>
<feature type="disulfide bond" evidence="25">
    <location>
        <begin position="106"/>
        <end position="133"/>
    </location>
</feature>
<dbReference type="GO" id="GO:0005783">
    <property type="term" value="C:endoplasmic reticulum"/>
    <property type="evidence" value="ECO:0007669"/>
    <property type="project" value="TreeGrafter"/>
</dbReference>
<dbReference type="InterPro" id="IPR000436">
    <property type="entry name" value="Sushi_SCR_CCP_dom"/>
</dbReference>
<evidence type="ECO:0000256" key="28">
    <source>
        <dbReference type="SAM" id="MobiDB-lite"/>
    </source>
</evidence>
<evidence type="ECO:0000259" key="30">
    <source>
        <dbReference type="PROSITE" id="PS50006"/>
    </source>
</evidence>
<dbReference type="Gene3D" id="2.60.120.290">
    <property type="entry name" value="Spermadhesin, CUB domain"/>
    <property type="match status" value="3"/>
</dbReference>
<dbReference type="Pfam" id="PF00628">
    <property type="entry name" value="PHD"/>
    <property type="match status" value="2"/>
</dbReference>
<keyword evidence="3" id="KW-1017">Isopeptide bond</keyword>
<feature type="disulfide bond" evidence="27">
    <location>
        <begin position="662"/>
        <end position="689"/>
    </location>
</feature>
<keyword evidence="34" id="KW-1185">Reference proteome</keyword>
<keyword evidence="7" id="KW-0479">Metal-binding</keyword>
<evidence type="ECO:0000256" key="10">
    <source>
        <dbReference type="ARBA" id="ARBA00022771"/>
    </source>
</evidence>
<dbReference type="PANTHER" id="PTHR45656">
    <property type="entry name" value="PROTEIN CBR-CLEC-78"/>
    <property type="match status" value="1"/>
</dbReference>
<feature type="domain" description="Sushi" evidence="32">
    <location>
        <begin position="632"/>
        <end position="691"/>
    </location>
</feature>
<feature type="domain" description="Sushi" evidence="32">
    <location>
        <begin position="828"/>
        <end position="889"/>
    </location>
</feature>
<feature type="compositionally biased region" description="Low complexity" evidence="28">
    <location>
        <begin position="1702"/>
        <end position="1715"/>
    </location>
</feature>
<dbReference type="InterPro" id="IPR035976">
    <property type="entry name" value="Sushi/SCR/CCP_sf"/>
</dbReference>
<proteinExistence type="inferred from homology"/>
<evidence type="ECO:0000256" key="7">
    <source>
        <dbReference type="ARBA" id="ARBA00022723"/>
    </source>
</evidence>
<feature type="region of interest" description="Disordered" evidence="28">
    <location>
        <begin position="875"/>
        <end position="899"/>
    </location>
</feature>
<dbReference type="Proteomes" id="UP000736164">
    <property type="component" value="Unassembled WGS sequence"/>
</dbReference>
<evidence type="ECO:0000256" key="22">
    <source>
        <dbReference type="ARBA" id="ARBA00065785"/>
    </source>
</evidence>
<dbReference type="InterPro" id="IPR000253">
    <property type="entry name" value="FHA_dom"/>
</dbReference>
<comment type="similarity">
    <text evidence="21">Belongs to the SEZ6 family.</text>
</comment>
<dbReference type="GO" id="GO:0050773">
    <property type="term" value="P:regulation of dendrite development"/>
    <property type="evidence" value="ECO:0007669"/>
    <property type="project" value="TreeGrafter"/>
</dbReference>
<dbReference type="InterPro" id="IPR038098">
    <property type="entry name" value="PHF12_MRG-bd_sf"/>
</dbReference>
<comment type="caution">
    <text evidence="27">Lacks conserved residue(s) required for the propagation of feature annotation.</text>
</comment>
<dbReference type="Pfam" id="PF00084">
    <property type="entry name" value="Sushi"/>
    <property type="match status" value="5"/>
</dbReference>
<keyword evidence="4" id="KW-0597">Phosphoprotein</keyword>
<keyword evidence="19" id="KW-0539">Nucleus</keyword>
<dbReference type="PROSITE" id="PS01359">
    <property type="entry name" value="ZF_PHD_1"/>
    <property type="match status" value="1"/>
</dbReference>
<feature type="domain" description="Sushi" evidence="32">
    <location>
        <begin position="445"/>
        <end position="506"/>
    </location>
</feature>
<evidence type="ECO:0000256" key="13">
    <source>
        <dbReference type="ARBA" id="ARBA00022989"/>
    </source>
</evidence>
<dbReference type="InterPro" id="IPR035914">
    <property type="entry name" value="Sperma_CUB_dom_sf"/>
</dbReference>
<feature type="non-terminal residue" evidence="33">
    <location>
        <position position="1951"/>
    </location>
</feature>
<feature type="domain" description="FHA" evidence="30">
    <location>
        <begin position="1748"/>
        <end position="1802"/>
    </location>
</feature>
<feature type="compositionally biased region" description="Basic and acidic residues" evidence="28">
    <location>
        <begin position="1045"/>
        <end position="1071"/>
    </location>
</feature>
<dbReference type="InterPro" id="IPR000859">
    <property type="entry name" value="CUB_dom"/>
</dbReference>
<dbReference type="GO" id="GO:0005634">
    <property type="term" value="C:nucleus"/>
    <property type="evidence" value="ECO:0007669"/>
    <property type="project" value="UniProtKB-SubCell"/>
</dbReference>
<feature type="region of interest" description="Disordered" evidence="28">
    <location>
        <begin position="1692"/>
        <end position="1719"/>
    </location>
</feature>
<evidence type="ECO:0000256" key="1">
    <source>
        <dbReference type="ARBA" id="ARBA00004123"/>
    </source>
</evidence>
<comment type="subcellular location">
    <subcellularLocation>
        <location evidence="20">Endomembrane system</location>
        <topology evidence="20">Single-pass type I membrane protein</topology>
    </subcellularLocation>
    <subcellularLocation>
        <location evidence="1">Nucleus</location>
    </subcellularLocation>
</comment>
<keyword evidence="8" id="KW-0732">Signal</keyword>
<dbReference type="CDD" id="cd00041">
    <property type="entry name" value="CUB"/>
    <property type="match status" value="3"/>
</dbReference>
<dbReference type="Gene3D" id="2.10.70.10">
    <property type="entry name" value="Complement Module, domain 1"/>
    <property type="match status" value="5"/>
</dbReference>
<evidence type="ECO:0000256" key="26">
    <source>
        <dbReference type="PROSITE-ProRule" id="PRU00146"/>
    </source>
</evidence>
<keyword evidence="16 27" id="KW-1015">Disulfide bond</keyword>
<dbReference type="CDD" id="cd22703">
    <property type="entry name" value="FHA_PHF12"/>
    <property type="match status" value="1"/>
</dbReference>
<evidence type="ECO:0000259" key="29">
    <source>
        <dbReference type="PROSITE" id="PS01180"/>
    </source>
</evidence>
<keyword evidence="11" id="KW-0862">Zinc</keyword>
<dbReference type="PROSITE" id="PS01180">
    <property type="entry name" value="CUB"/>
    <property type="match status" value="3"/>
</dbReference>
<dbReference type="SMART" id="SM00249">
    <property type="entry name" value="PHD"/>
    <property type="match status" value="2"/>
</dbReference>
<keyword evidence="9" id="KW-0677">Repeat</keyword>
<evidence type="ECO:0000256" key="21">
    <source>
        <dbReference type="ARBA" id="ARBA00060982"/>
    </source>
</evidence>
<feature type="domain" description="CUB" evidence="29">
    <location>
        <begin position="329"/>
        <end position="440"/>
    </location>
</feature>
<dbReference type="InterPro" id="IPR031966">
    <property type="entry name" value="PHF12_MRG-bd"/>
</dbReference>
<evidence type="ECO:0000256" key="14">
    <source>
        <dbReference type="ARBA" id="ARBA00023015"/>
    </source>
</evidence>
<dbReference type="FunFam" id="2.10.70.10:FF:000009">
    <property type="entry name" value="Seizure related 6 homolog like"/>
    <property type="match status" value="1"/>
</dbReference>
<dbReference type="GO" id="GO:0021680">
    <property type="term" value="P:cerebellar Purkinje cell layer development"/>
    <property type="evidence" value="ECO:0007669"/>
    <property type="project" value="UniProtKB-ARBA"/>
</dbReference>
<evidence type="ECO:0000256" key="9">
    <source>
        <dbReference type="ARBA" id="ARBA00022737"/>
    </source>
</evidence>
<keyword evidence="12" id="KW-0832">Ubl conjugation</keyword>
<evidence type="ECO:0000256" key="6">
    <source>
        <dbReference type="ARBA" id="ARBA00022692"/>
    </source>
</evidence>
<evidence type="ECO:0000313" key="33">
    <source>
        <dbReference type="EMBL" id="MBN3319915.1"/>
    </source>
</evidence>
<dbReference type="SUPFAM" id="SSF49879">
    <property type="entry name" value="SMAD/FHA domain"/>
    <property type="match status" value="1"/>
</dbReference>
<dbReference type="SUPFAM" id="SSF49854">
    <property type="entry name" value="Spermadhesin, CUB domain"/>
    <property type="match status" value="3"/>
</dbReference>
<dbReference type="Gene3D" id="3.30.40.10">
    <property type="entry name" value="Zinc/RING finger domain, C3HC4 (zinc finger)"/>
    <property type="match status" value="2"/>
</dbReference>
<dbReference type="InterPro" id="IPR011011">
    <property type="entry name" value="Znf_FYVE_PHD"/>
</dbReference>
<gene>
    <name evidence="33" type="primary">Sez6_0</name>
    <name evidence="33" type="ORF">GTO95_0003968</name>
</gene>
<dbReference type="SMART" id="SM00032">
    <property type="entry name" value="CCP"/>
    <property type="match status" value="5"/>
</dbReference>
<feature type="domain" description="Sushi" evidence="32">
    <location>
        <begin position="245"/>
        <end position="304"/>
    </location>
</feature>
<evidence type="ECO:0000256" key="24">
    <source>
        <dbReference type="ARBA" id="ARBA00076589"/>
    </source>
</evidence>
<evidence type="ECO:0000256" key="25">
    <source>
        <dbReference type="PROSITE-ProRule" id="PRU00059"/>
    </source>
</evidence>
<feature type="domain" description="Sushi" evidence="32">
    <location>
        <begin position="693"/>
        <end position="756"/>
    </location>
</feature>
<keyword evidence="17" id="KW-0804">Transcription</keyword>
<feature type="region of interest" description="Disordered" evidence="28">
    <location>
        <begin position="1509"/>
        <end position="1648"/>
    </location>
</feature>
<name>A0A8J7NWT0_ATRSP</name>
<dbReference type="GO" id="GO:0060074">
    <property type="term" value="P:synapse maturation"/>
    <property type="evidence" value="ECO:0007669"/>
    <property type="project" value="TreeGrafter"/>
</dbReference>
<comment type="caution">
    <text evidence="33">The sequence shown here is derived from an EMBL/GenBank/DDBJ whole genome shotgun (WGS) entry which is preliminary data.</text>
</comment>
<evidence type="ECO:0000256" key="16">
    <source>
        <dbReference type="ARBA" id="ARBA00023157"/>
    </source>
</evidence>
<evidence type="ECO:0000256" key="2">
    <source>
        <dbReference type="ARBA" id="ARBA00022491"/>
    </source>
</evidence>
<feature type="disulfide bond" evidence="25">
    <location>
        <begin position="329"/>
        <end position="356"/>
    </location>
</feature>
<dbReference type="InterPro" id="IPR008984">
    <property type="entry name" value="SMAD_FHA_dom_sf"/>
</dbReference>
<dbReference type="FunFam" id="2.10.70.10:FF:000010">
    <property type="entry name" value="Seizure related 6 homolog like"/>
    <property type="match status" value="1"/>
</dbReference>
<feature type="region of interest" description="Disordered" evidence="28">
    <location>
        <begin position="1917"/>
        <end position="1951"/>
    </location>
</feature>
<evidence type="ECO:0000256" key="5">
    <source>
        <dbReference type="ARBA" id="ARBA00022659"/>
    </source>
</evidence>
<organism evidence="33 34">
    <name type="scientific">Atractosteus spatula</name>
    <name type="common">Alligator gar</name>
    <name type="synonym">Lepisosteus spatula</name>
    <dbReference type="NCBI Taxonomy" id="7917"/>
    <lineage>
        <taxon>Eukaryota</taxon>
        <taxon>Metazoa</taxon>
        <taxon>Chordata</taxon>
        <taxon>Craniata</taxon>
        <taxon>Vertebrata</taxon>
        <taxon>Euteleostomi</taxon>
        <taxon>Actinopterygii</taxon>
        <taxon>Neopterygii</taxon>
        <taxon>Holostei</taxon>
        <taxon>Semionotiformes</taxon>
        <taxon>Lepisosteidae</taxon>
        <taxon>Atractosteus</taxon>
    </lineage>
</organism>
<dbReference type="Pfam" id="PF16737">
    <property type="entry name" value="PHF12_MRG_bd"/>
    <property type="match status" value="1"/>
</dbReference>
<dbReference type="FunFam" id="3.30.40.10:FF:000154">
    <property type="entry name" value="PHD finger protein 12"/>
    <property type="match status" value="1"/>
</dbReference>
<feature type="non-terminal residue" evidence="33">
    <location>
        <position position="1"/>
    </location>
</feature>
<evidence type="ECO:0000256" key="12">
    <source>
        <dbReference type="ARBA" id="ARBA00022843"/>
    </source>
</evidence>
<dbReference type="GO" id="GO:0043197">
    <property type="term" value="C:dendritic spine"/>
    <property type="evidence" value="ECO:0007669"/>
    <property type="project" value="TreeGrafter"/>
</dbReference>
<dbReference type="Pfam" id="PF00431">
    <property type="entry name" value="CUB"/>
    <property type="match status" value="2"/>
</dbReference>
<dbReference type="FunFam" id="3.30.40.10:FF:000164">
    <property type="entry name" value="PHD finger protein 12"/>
    <property type="match status" value="1"/>
</dbReference>